<dbReference type="InterPro" id="IPR052176">
    <property type="entry name" value="Glycosyl_Hydrlase_43_Enz"/>
</dbReference>
<protein>
    <submittedName>
        <fullName evidence="11">Glycosyl hydrolase 43 family protein</fullName>
    </submittedName>
</protein>
<keyword evidence="5 8" id="KW-0326">Glycosidase</keyword>
<dbReference type="Gene3D" id="2.115.10.20">
    <property type="entry name" value="Glycosyl hydrolase domain, family 43"/>
    <property type="match status" value="1"/>
</dbReference>
<dbReference type="InterPro" id="IPR023296">
    <property type="entry name" value="Glyco_hydro_beta-prop_sf"/>
</dbReference>
<feature type="region of interest" description="Disordered" evidence="9">
    <location>
        <begin position="134"/>
        <end position="159"/>
    </location>
</feature>
<feature type="chain" id="PRO_5012742589" evidence="10">
    <location>
        <begin position="19"/>
        <end position="334"/>
    </location>
</feature>
<dbReference type="RefSeq" id="WP_095998312.1">
    <property type="nucleotide sequence ID" value="NZ_NSLI01000003.1"/>
</dbReference>
<evidence type="ECO:0000256" key="3">
    <source>
        <dbReference type="ARBA" id="ARBA00022801"/>
    </source>
</evidence>
<sequence length="334" mass="36240">MIRGVAAGLLGLALASSAAGQQRALPTGSVFAGADPAAMVEGGRVFLYPTSGRGRLHSWSSTDLRSWAEGPALVRLADIRWIPTRERRQLWAPHMTAANGRYYFYYSVGPQEPYPAKIGVAVCDTPAGPCRDSGRPLLDGADSDDFRAKRPGGCSDDMRPTGSGRYGFEAIDPMVFVDPRSGRRLLYAGGSNGSTLRVFELGPDMVTIARELPVDQPPCFTEGAWMHERGSVYYLSYSSGHWDRSDYSVRYATAPSPTGPWTYRGAILRSGGGYKGPGHHSFFADPRTGATVMAYHRWEGQAGDGPYRGVRRQVALAPVRYLADGTIEPVELGR</sequence>
<evidence type="ECO:0000256" key="5">
    <source>
        <dbReference type="ARBA" id="ARBA00023295"/>
    </source>
</evidence>
<dbReference type="SUPFAM" id="SSF75005">
    <property type="entry name" value="Arabinanase/levansucrase/invertase"/>
    <property type="match status" value="1"/>
</dbReference>
<dbReference type="GO" id="GO:0004553">
    <property type="term" value="F:hydrolase activity, hydrolyzing O-glycosyl compounds"/>
    <property type="evidence" value="ECO:0007669"/>
    <property type="project" value="InterPro"/>
</dbReference>
<keyword evidence="10" id="KW-0732">Signal</keyword>
<dbReference type="EMBL" id="NSLI01000003">
    <property type="protein sequence ID" value="PAX08070.1"/>
    <property type="molecule type" value="Genomic_DNA"/>
</dbReference>
<evidence type="ECO:0000313" key="12">
    <source>
        <dbReference type="Proteomes" id="UP000218151"/>
    </source>
</evidence>
<dbReference type="Proteomes" id="UP000218151">
    <property type="component" value="Unassembled WGS sequence"/>
</dbReference>
<feature type="active site" description="Proton donor" evidence="6">
    <location>
        <position position="222"/>
    </location>
</feature>
<organism evidence="11 12">
    <name type="scientific">Sphingomonas lenta</name>
    <dbReference type="NCBI Taxonomy" id="1141887"/>
    <lineage>
        <taxon>Bacteria</taxon>
        <taxon>Pseudomonadati</taxon>
        <taxon>Pseudomonadota</taxon>
        <taxon>Alphaproteobacteria</taxon>
        <taxon>Sphingomonadales</taxon>
        <taxon>Sphingomonadaceae</taxon>
        <taxon>Sphingomonas</taxon>
    </lineage>
</organism>
<feature type="signal peptide" evidence="10">
    <location>
        <begin position="1"/>
        <end position="18"/>
    </location>
</feature>
<reference evidence="12" key="1">
    <citation type="submission" date="2017-09" db="EMBL/GenBank/DDBJ databases">
        <authorList>
            <person name="Feng G."/>
            <person name="Zhu H."/>
        </authorList>
    </citation>
    <scope>NUCLEOTIDE SEQUENCE [LARGE SCALE GENOMIC DNA]</scope>
    <source>
        <strain evidence="12">1PNM-20</strain>
    </source>
</reference>
<comment type="similarity">
    <text evidence="1 8">Belongs to the glycosyl hydrolase 43 family.</text>
</comment>
<dbReference type="Pfam" id="PF04616">
    <property type="entry name" value="Glyco_hydro_43"/>
    <property type="match status" value="1"/>
</dbReference>
<evidence type="ECO:0000256" key="1">
    <source>
        <dbReference type="ARBA" id="ARBA00009865"/>
    </source>
</evidence>
<dbReference type="AlphaFoldDB" id="A0A2A2SFV2"/>
<dbReference type="InterPro" id="IPR006710">
    <property type="entry name" value="Glyco_hydro_43"/>
</dbReference>
<dbReference type="OrthoDB" id="9760116at2"/>
<keyword evidence="4" id="KW-0119">Carbohydrate metabolism</keyword>
<evidence type="ECO:0000256" key="4">
    <source>
        <dbReference type="ARBA" id="ARBA00023277"/>
    </source>
</evidence>
<evidence type="ECO:0000256" key="2">
    <source>
        <dbReference type="ARBA" id="ARBA00022651"/>
    </source>
</evidence>
<keyword evidence="3 8" id="KW-0378">Hydrolase</keyword>
<evidence type="ECO:0000256" key="10">
    <source>
        <dbReference type="SAM" id="SignalP"/>
    </source>
</evidence>
<name>A0A2A2SFV2_9SPHN</name>
<comment type="caution">
    <text evidence="11">The sequence shown here is derived from an EMBL/GenBank/DDBJ whole genome shotgun (WGS) entry which is preliminary data.</text>
</comment>
<proteinExistence type="inferred from homology"/>
<feature type="site" description="Important for catalytic activity, responsible for pKa modulation of the active site Glu and correct orientation of both the proton donor and substrate" evidence="7">
    <location>
        <position position="172"/>
    </location>
</feature>
<keyword evidence="2" id="KW-0858">Xylan degradation</keyword>
<dbReference type="GO" id="GO:0045493">
    <property type="term" value="P:xylan catabolic process"/>
    <property type="evidence" value="ECO:0007669"/>
    <property type="project" value="UniProtKB-KW"/>
</dbReference>
<evidence type="ECO:0000256" key="6">
    <source>
        <dbReference type="PIRSR" id="PIRSR606710-1"/>
    </source>
</evidence>
<keyword evidence="2" id="KW-0624">Polysaccharide degradation</keyword>
<evidence type="ECO:0000256" key="8">
    <source>
        <dbReference type="RuleBase" id="RU361187"/>
    </source>
</evidence>
<evidence type="ECO:0000313" key="11">
    <source>
        <dbReference type="EMBL" id="PAX08070.1"/>
    </source>
</evidence>
<dbReference type="PANTHER" id="PTHR43772">
    <property type="entry name" value="ENDO-1,4-BETA-XYLANASE"/>
    <property type="match status" value="1"/>
</dbReference>
<evidence type="ECO:0000256" key="7">
    <source>
        <dbReference type="PIRSR" id="PIRSR606710-2"/>
    </source>
</evidence>
<keyword evidence="12" id="KW-1185">Reference proteome</keyword>
<feature type="active site" description="Proton acceptor" evidence="6">
    <location>
        <position position="35"/>
    </location>
</feature>
<dbReference type="CDD" id="cd09004">
    <property type="entry name" value="GH43_bXyl-like"/>
    <property type="match status" value="1"/>
</dbReference>
<gene>
    <name evidence="11" type="ORF">CKY28_10795</name>
</gene>
<accession>A0A2A2SFV2</accession>
<evidence type="ECO:0000256" key="9">
    <source>
        <dbReference type="SAM" id="MobiDB-lite"/>
    </source>
</evidence>
<dbReference type="PANTHER" id="PTHR43772:SF2">
    <property type="entry name" value="PUTATIVE (AFU_ORTHOLOGUE AFUA_2G04480)-RELATED"/>
    <property type="match status" value="1"/>
</dbReference>